<sequence length="379" mass="41464">MNSLGVLLTCPIDTYLEEELSRRCKLFRLWEPSPEKRKDFLRANAPEIRALVGNTVVGADAGMIDDLPALEIIATFSVGTDKIDLEKCREKGIRVINTPDCLTDDVADLAVGLAIGTLRRLCAADGFLRSGAWKSNGDYNLCSKFLNIIVAKGIQSSPPRWRSSEAVLKRGNEEHREREGREIYAPLMWLRESDREGEGICALPLPLFSGKQVGIVGLGRIGSAIANRLQAFGCQVSYHSRTEKPLSGYKYYSNIVDLAFSSDVLIVSCSLTDETRYIINRDVLDALGQQGVLVNVGRGANVDERELVLALTEGRVGGAGLDVFEHEPDVPKQLLGLENVVLLPHVGTSTSETCKIMADLVLANLEAFVQNKPLLTPVV</sequence>
<protein>
    <submittedName>
        <fullName evidence="7">Hydroxyphenylpyruvate reductase</fullName>
    </submittedName>
</protein>
<dbReference type="FunFam" id="3.40.50.720:FF:000213">
    <property type="entry name" value="Putative 2-hydroxyacid dehydrogenase"/>
    <property type="match status" value="1"/>
</dbReference>
<feature type="domain" description="D-isomer specific 2-hydroxyacid dehydrogenase NAD-binding" evidence="6">
    <location>
        <begin position="207"/>
        <end position="347"/>
    </location>
</feature>
<evidence type="ECO:0000259" key="5">
    <source>
        <dbReference type="Pfam" id="PF00389"/>
    </source>
</evidence>
<keyword evidence="2 4" id="KW-0560">Oxidoreductase</keyword>
<dbReference type="CDD" id="cd12156">
    <property type="entry name" value="HPPR"/>
    <property type="match status" value="1"/>
</dbReference>
<dbReference type="AlphaFoldDB" id="A0A2I0BAE1"/>
<keyword evidence="7" id="KW-0670">Pyruvate</keyword>
<dbReference type="InterPro" id="IPR006139">
    <property type="entry name" value="D-isomer_2_OHA_DH_cat_dom"/>
</dbReference>
<dbReference type="Pfam" id="PF02826">
    <property type="entry name" value="2-Hacid_dh_C"/>
    <property type="match status" value="1"/>
</dbReference>
<evidence type="ECO:0000313" key="7">
    <source>
        <dbReference type="EMBL" id="PKA64731.1"/>
    </source>
</evidence>
<evidence type="ECO:0000256" key="2">
    <source>
        <dbReference type="ARBA" id="ARBA00023002"/>
    </source>
</evidence>
<dbReference type="SUPFAM" id="SSF52283">
    <property type="entry name" value="Formate/glycerate dehydrogenase catalytic domain-like"/>
    <property type="match status" value="1"/>
</dbReference>
<evidence type="ECO:0000313" key="8">
    <source>
        <dbReference type="Proteomes" id="UP000236161"/>
    </source>
</evidence>
<dbReference type="SUPFAM" id="SSF51735">
    <property type="entry name" value="NAD(P)-binding Rossmann-fold domains"/>
    <property type="match status" value="1"/>
</dbReference>
<evidence type="ECO:0000256" key="3">
    <source>
        <dbReference type="ARBA" id="ARBA00023027"/>
    </source>
</evidence>
<dbReference type="Proteomes" id="UP000236161">
    <property type="component" value="Unassembled WGS sequence"/>
</dbReference>
<evidence type="ECO:0000259" key="6">
    <source>
        <dbReference type="Pfam" id="PF02826"/>
    </source>
</evidence>
<dbReference type="PANTHER" id="PTHR10996:SF178">
    <property type="entry name" value="2-HYDROXYACID DEHYDROGENASE YGL185C-RELATED"/>
    <property type="match status" value="1"/>
</dbReference>
<keyword evidence="3" id="KW-0520">NAD</keyword>
<dbReference type="PANTHER" id="PTHR10996">
    <property type="entry name" value="2-HYDROXYACID DEHYDROGENASE-RELATED"/>
    <property type="match status" value="1"/>
</dbReference>
<dbReference type="InterPro" id="IPR029752">
    <property type="entry name" value="D-isomer_DH_CS1"/>
</dbReference>
<keyword evidence="1" id="KW-0521">NADP</keyword>
<dbReference type="Gene3D" id="3.40.50.720">
    <property type="entry name" value="NAD(P)-binding Rossmann-like Domain"/>
    <property type="match status" value="3"/>
</dbReference>
<evidence type="ECO:0000256" key="1">
    <source>
        <dbReference type="ARBA" id="ARBA00022857"/>
    </source>
</evidence>
<gene>
    <name evidence="7" type="primary">HPPR</name>
    <name evidence="7" type="ORF">AXF42_Ash020355</name>
</gene>
<evidence type="ECO:0000256" key="4">
    <source>
        <dbReference type="RuleBase" id="RU003719"/>
    </source>
</evidence>
<dbReference type="OrthoDB" id="298012at2759"/>
<organism evidence="7 8">
    <name type="scientific">Apostasia shenzhenica</name>
    <dbReference type="NCBI Taxonomy" id="1088818"/>
    <lineage>
        <taxon>Eukaryota</taxon>
        <taxon>Viridiplantae</taxon>
        <taxon>Streptophyta</taxon>
        <taxon>Embryophyta</taxon>
        <taxon>Tracheophyta</taxon>
        <taxon>Spermatophyta</taxon>
        <taxon>Magnoliopsida</taxon>
        <taxon>Liliopsida</taxon>
        <taxon>Asparagales</taxon>
        <taxon>Orchidaceae</taxon>
        <taxon>Apostasioideae</taxon>
        <taxon>Apostasia</taxon>
    </lineage>
</organism>
<dbReference type="GO" id="GO:0051287">
    <property type="term" value="F:NAD binding"/>
    <property type="evidence" value="ECO:0007669"/>
    <property type="project" value="InterPro"/>
</dbReference>
<dbReference type="STRING" id="1088818.A0A2I0BAE1"/>
<comment type="similarity">
    <text evidence="4">Belongs to the D-isomer specific 2-hydroxyacid dehydrogenase family.</text>
</comment>
<dbReference type="InterPro" id="IPR006140">
    <property type="entry name" value="D-isomer_DH_NAD-bd"/>
</dbReference>
<accession>A0A2I0BAE1</accession>
<dbReference type="GO" id="GO:0030267">
    <property type="term" value="F:glyoxylate reductase (NADPH) activity"/>
    <property type="evidence" value="ECO:0007669"/>
    <property type="project" value="TreeGrafter"/>
</dbReference>
<dbReference type="InterPro" id="IPR036291">
    <property type="entry name" value="NAD(P)-bd_dom_sf"/>
</dbReference>
<dbReference type="PROSITE" id="PS00065">
    <property type="entry name" value="D_2_HYDROXYACID_DH_1"/>
    <property type="match status" value="1"/>
</dbReference>
<feature type="domain" description="D-isomer specific 2-hydroxyacid dehydrogenase catalytic" evidence="5">
    <location>
        <begin position="11"/>
        <end position="378"/>
    </location>
</feature>
<name>A0A2I0BAE1_9ASPA</name>
<dbReference type="EMBL" id="KZ451902">
    <property type="protein sequence ID" value="PKA64731.1"/>
    <property type="molecule type" value="Genomic_DNA"/>
</dbReference>
<reference evidence="7 8" key="1">
    <citation type="journal article" date="2017" name="Nature">
        <title>The Apostasia genome and the evolution of orchids.</title>
        <authorList>
            <person name="Zhang G.Q."/>
            <person name="Liu K.W."/>
            <person name="Li Z."/>
            <person name="Lohaus R."/>
            <person name="Hsiao Y.Y."/>
            <person name="Niu S.C."/>
            <person name="Wang J.Y."/>
            <person name="Lin Y.C."/>
            <person name="Xu Q."/>
            <person name="Chen L.J."/>
            <person name="Yoshida K."/>
            <person name="Fujiwara S."/>
            <person name="Wang Z.W."/>
            <person name="Zhang Y.Q."/>
            <person name="Mitsuda N."/>
            <person name="Wang M."/>
            <person name="Liu G.H."/>
            <person name="Pecoraro L."/>
            <person name="Huang H.X."/>
            <person name="Xiao X.J."/>
            <person name="Lin M."/>
            <person name="Wu X.Y."/>
            <person name="Wu W.L."/>
            <person name="Chen Y.Y."/>
            <person name="Chang S.B."/>
            <person name="Sakamoto S."/>
            <person name="Ohme-Takagi M."/>
            <person name="Yagi M."/>
            <person name="Zeng S.J."/>
            <person name="Shen C.Y."/>
            <person name="Yeh C.M."/>
            <person name="Luo Y.B."/>
            <person name="Tsai W.C."/>
            <person name="Van de Peer Y."/>
            <person name="Liu Z.J."/>
        </authorList>
    </citation>
    <scope>NUCLEOTIDE SEQUENCE [LARGE SCALE GENOMIC DNA]</scope>
    <source>
        <strain evidence="8">cv. Shenzhen</strain>
        <tissue evidence="7">Stem</tissue>
    </source>
</reference>
<proteinExistence type="inferred from homology"/>
<dbReference type="Pfam" id="PF00389">
    <property type="entry name" value="2-Hacid_dh"/>
    <property type="match status" value="1"/>
</dbReference>
<dbReference type="InterPro" id="IPR050223">
    <property type="entry name" value="D-isomer_2-hydroxyacid_DH"/>
</dbReference>
<dbReference type="GO" id="GO:0005829">
    <property type="term" value="C:cytosol"/>
    <property type="evidence" value="ECO:0007669"/>
    <property type="project" value="TreeGrafter"/>
</dbReference>
<keyword evidence="8" id="KW-1185">Reference proteome</keyword>
<dbReference type="GO" id="GO:0016618">
    <property type="term" value="F:hydroxypyruvate reductase [NAD(P)H] activity"/>
    <property type="evidence" value="ECO:0007669"/>
    <property type="project" value="TreeGrafter"/>
</dbReference>